<dbReference type="GO" id="GO:0009360">
    <property type="term" value="C:DNA polymerase III complex"/>
    <property type="evidence" value="ECO:0007669"/>
    <property type="project" value="InterPro"/>
</dbReference>
<dbReference type="InterPro" id="IPR045085">
    <property type="entry name" value="HLD_clamp_pol_III_gamma_tau"/>
</dbReference>
<dbReference type="EMBL" id="LBWG01000007">
    <property type="protein sequence ID" value="KKR04483.1"/>
    <property type="molecule type" value="Genomic_DNA"/>
</dbReference>
<evidence type="ECO:0000313" key="10">
    <source>
        <dbReference type="EMBL" id="KKR04483.1"/>
    </source>
</evidence>
<dbReference type="Pfam" id="PF22608">
    <property type="entry name" value="DNAX_ATPase_lid"/>
    <property type="match status" value="1"/>
</dbReference>
<dbReference type="Gene3D" id="1.10.8.60">
    <property type="match status" value="1"/>
</dbReference>
<name>A0A0G0MMZ9_9BACT</name>
<accession>A0A0G0MMZ9</accession>
<keyword evidence="3 8" id="KW-0547">Nucleotide-binding</keyword>
<dbReference type="Proteomes" id="UP000033935">
    <property type="component" value="Unassembled WGS sequence"/>
</dbReference>
<reference evidence="10 11" key="1">
    <citation type="journal article" date="2015" name="Nature">
        <title>rRNA introns, odd ribosomes, and small enigmatic genomes across a large radiation of phyla.</title>
        <authorList>
            <person name="Brown C.T."/>
            <person name="Hug L.A."/>
            <person name="Thomas B.C."/>
            <person name="Sharon I."/>
            <person name="Castelle C.J."/>
            <person name="Singh A."/>
            <person name="Wilkins M.J."/>
            <person name="Williams K.H."/>
            <person name="Banfield J.F."/>
        </authorList>
    </citation>
    <scope>NUCLEOTIDE SEQUENCE [LARGE SCALE GENOMIC DNA]</scope>
</reference>
<dbReference type="InterPro" id="IPR050238">
    <property type="entry name" value="DNA_Rep/Repair_Clamp_Loader"/>
</dbReference>
<dbReference type="InterPro" id="IPR008921">
    <property type="entry name" value="DNA_pol3_clamp-load_cplx_C"/>
</dbReference>
<keyword evidence="2" id="KW-0479">Metal-binding</keyword>
<dbReference type="PANTHER" id="PTHR11669">
    <property type="entry name" value="REPLICATION FACTOR C / DNA POLYMERASE III GAMMA-TAU SUBUNIT"/>
    <property type="match status" value="1"/>
</dbReference>
<dbReference type="GO" id="GO:0006261">
    <property type="term" value="P:DNA-templated DNA replication"/>
    <property type="evidence" value="ECO:0007669"/>
    <property type="project" value="TreeGrafter"/>
</dbReference>
<comment type="function">
    <text evidence="8">DNA polymerase III is a complex, multichain enzyme responsible for most of the replicative synthesis in bacteria. This DNA polymerase also exhibits 3' to 5' exonuclease activity.</text>
</comment>
<comment type="similarity">
    <text evidence="1 8">Belongs to the DnaX/STICHEL family.</text>
</comment>
<dbReference type="InterPro" id="IPR012763">
    <property type="entry name" value="DNA_pol_III_sug/sutau_N"/>
</dbReference>
<dbReference type="GO" id="GO:0003887">
    <property type="term" value="F:DNA-directed DNA polymerase activity"/>
    <property type="evidence" value="ECO:0007669"/>
    <property type="project" value="UniProtKB-KW"/>
</dbReference>
<evidence type="ECO:0000256" key="3">
    <source>
        <dbReference type="ARBA" id="ARBA00022741"/>
    </source>
</evidence>
<dbReference type="CDD" id="cd18137">
    <property type="entry name" value="HLD_clamp_pol_III_gamma_tau"/>
    <property type="match status" value="1"/>
</dbReference>
<dbReference type="InterPro" id="IPR027417">
    <property type="entry name" value="P-loop_NTPase"/>
</dbReference>
<evidence type="ECO:0000256" key="7">
    <source>
        <dbReference type="ARBA" id="ARBA00049244"/>
    </source>
</evidence>
<proteinExistence type="inferred from homology"/>
<dbReference type="PANTHER" id="PTHR11669:SF0">
    <property type="entry name" value="PROTEIN STICHEL-LIKE 2"/>
    <property type="match status" value="1"/>
</dbReference>
<evidence type="ECO:0000256" key="1">
    <source>
        <dbReference type="ARBA" id="ARBA00006360"/>
    </source>
</evidence>
<evidence type="ECO:0000313" key="11">
    <source>
        <dbReference type="Proteomes" id="UP000033935"/>
    </source>
</evidence>
<dbReference type="PRINTS" id="PR00300">
    <property type="entry name" value="CLPPROTEASEA"/>
</dbReference>
<keyword evidence="8" id="KW-0808">Transferase</keyword>
<comment type="subunit">
    <text evidence="8">DNA polymerase III contains a core (composed of alpha, epsilon and theta chains) that associates with a tau subunit. This core dimerizes to form the POLIII' complex. PolIII' associates with the gamma complex (composed of gamma, delta, delta', psi and chi chains) and with the beta chain to form the complete DNA polymerase III complex.</text>
</comment>
<dbReference type="GO" id="GO:0003677">
    <property type="term" value="F:DNA binding"/>
    <property type="evidence" value="ECO:0007669"/>
    <property type="project" value="InterPro"/>
</dbReference>
<comment type="catalytic activity">
    <reaction evidence="7 8">
        <text>DNA(n) + a 2'-deoxyribonucleoside 5'-triphosphate = DNA(n+1) + diphosphate</text>
        <dbReference type="Rhea" id="RHEA:22508"/>
        <dbReference type="Rhea" id="RHEA-COMP:17339"/>
        <dbReference type="Rhea" id="RHEA-COMP:17340"/>
        <dbReference type="ChEBI" id="CHEBI:33019"/>
        <dbReference type="ChEBI" id="CHEBI:61560"/>
        <dbReference type="ChEBI" id="CHEBI:173112"/>
        <dbReference type="EC" id="2.7.7.7"/>
    </reaction>
</comment>
<dbReference type="NCBIfam" id="NF004046">
    <property type="entry name" value="PRK05563.1"/>
    <property type="match status" value="1"/>
</dbReference>
<evidence type="ECO:0000259" key="9">
    <source>
        <dbReference type="SMART" id="SM00382"/>
    </source>
</evidence>
<protein>
    <recommendedName>
        <fullName evidence="8">DNA polymerase III subunit gamma/tau</fullName>
        <ecNumber evidence="8">2.7.7.7</ecNumber>
    </recommendedName>
</protein>
<dbReference type="NCBIfam" id="TIGR02397">
    <property type="entry name" value="dnaX_nterm"/>
    <property type="match status" value="1"/>
</dbReference>
<dbReference type="FunFam" id="3.40.50.300:FF:000014">
    <property type="entry name" value="DNA polymerase III subunit gamma/tau"/>
    <property type="match status" value="1"/>
</dbReference>
<dbReference type="Pfam" id="PF13177">
    <property type="entry name" value="DNA_pol3_delta2"/>
    <property type="match status" value="1"/>
</dbReference>
<evidence type="ECO:0000256" key="5">
    <source>
        <dbReference type="ARBA" id="ARBA00022840"/>
    </source>
</evidence>
<keyword evidence="6 8" id="KW-0239">DNA-directed DNA polymerase</keyword>
<dbReference type="SUPFAM" id="SSF48019">
    <property type="entry name" value="post-AAA+ oligomerization domain-like"/>
    <property type="match status" value="1"/>
</dbReference>
<feature type="domain" description="AAA+ ATPase" evidence="9">
    <location>
        <begin position="36"/>
        <end position="179"/>
    </location>
</feature>
<dbReference type="SMART" id="SM00382">
    <property type="entry name" value="AAA"/>
    <property type="match status" value="1"/>
</dbReference>
<keyword evidence="8" id="KW-0548">Nucleotidyltransferase</keyword>
<dbReference type="InterPro" id="IPR001270">
    <property type="entry name" value="ClpA/B"/>
</dbReference>
<gene>
    <name evidence="8" type="primary">dnaX</name>
    <name evidence="10" type="ORF">UT30_C0007G0039</name>
</gene>
<evidence type="ECO:0000256" key="4">
    <source>
        <dbReference type="ARBA" id="ARBA00022833"/>
    </source>
</evidence>
<dbReference type="EC" id="2.7.7.7" evidence="8"/>
<dbReference type="GO" id="GO:0005524">
    <property type="term" value="F:ATP binding"/>
    <property type="evidence" value="ECO:0007669"/>
    <property type="project" value="UniProtKB-KW"/>
</dbReference>
<dbReference type="InterPro" id="IPR003593">
    <property type="entry name" value="AAA+_ATPase"/>
</dbReference>
<organism evidence="10 11">
    <name type="scientific">Candidatus Uhrbacteria bacterium GW2011_GWF2_39_13</name>
    <dbReference type="NCBI Taxonomy" id="1618995"/>
    <lineage>
        <taxon>Bacteria</taxon>
        <taxon>Candidatus Uhriibacteriota</taxon>
    </lineage>
</organism>
<sequence length="478" mass="53829">MAKVLYRVYRPSTFQEVSGQEHVVLTIQNQYASGSLAHAYLFTGPRGVGKTTMARLIAKLVNCQTPQGNEPCNVCSSCLAITAGQTLDIYEIDAASHTDVDNVRENIIQSVRFIPNQLKKKVYIIDEAHMLSSSAFNALLKTLEEPPEHVLFLLATTEIHKVPETIISRCQRFDFKRISSQELVKRMQGIVKEEGIDVDIEVLEEIARHSGGCARDAESLLGQVLALGDKQITLDQARLVLPATQRVLIESFTHALQNKQAAQTILLLNTYLEQGVDLDYFISDVIGWFRDRLLDAVSTTPTSEQIPFFQYALEQLLRAQKESGREQIPQLPIELAILRICGKESSKEPFESQKKEEEPVLPEVTKTVFDTVPVLSLEQVKEKWPEVYAQIKACNASLPLIMQSCEVSRLDGDHMDLGFEYDLYVQTVNQEKNRLVIEGVLEKVLGRRFRVRAIQSKNKPEQDETIQSLVQEFGGSLI</sequence>
<keyword evidence="8" id="KW-0235">DNA replication</keyword>
<evidence type="ECO:0000256" key="2">
    <source>
        <dbReference type="ARBA" id="ARBA00022723"/>
    </source>
</evidence>
<keyword evidence="5 8" id="KW-0067">ATP-binding</keyword>
<evidence type="ECO:0000256" key="6">
    <source>
        <dbReference type="ARBA" id="ARBA00022932"/>
    </source>
</evidence>
<dbReference type="AlphaFoldDB" id="A0A0G0MMZ9"/>
<dbReference type="SUPFAM" id="SSF52540">
    <property type="entry name" value="P-loop containing nucleoside triphosphate hydrolases"/>
    <property type="match status" value="1"/>
</dbReference>
<keyword evidence="4" id="KW-0862">Zinc</keyword>
<dbReference type="GO" id="GO:0046872">
    <property type="term" value="F:metal ion binding"/>
    <property type="evidence" value="ECO:0007669"/>
    <property type="project" value="UniProtKB-KW"/>
</dbReference>
<evidence type="ECO:0000256" key="8">
    <source>
        <dbReference type="RuleBase" id="RU364063"/>
    </source>
</evidence>
<dbReference type="CDD" id="cd00009">
    <property type="entry name" value="AAA"/>
    <property type="match status" value="1"/>
</dbReference>
<comment type="caution">
    <text evidence="10">The sequence shown here is derived from an EMBL/GenBank/DDBJ whole genome shotgun (WGS) entry which is preliminary data.</text>
</comment>
<dbReference type="PATRIC" id="fig|1618995.3.peg.397"/>
<dbReference type="Gene3D" id="3.40.50.300">
    <property type="entry name" value="P-loop containing nucleotide triphosphate hydrolases"/>
    <property type="match status" value="1"/>
</dbReference>